<evidence type="ECO:0000256" key="7">
    <source>
        <dbReference type="ARBA" id="ARBA00022840"/>
    </source>
</evidence>
<evidence type="ECO:0000256" key="2">
    <source>
        <dbReference type="ARBA" id="ARBA00022741"/>
    </source>
</evidence>
<dbReference type="InterPro" id="IPR013986">
    <property type="entry name" value="DExx_box_DNA_helicase_dom_sf"/>
</dbReference>
<comment type="similarity">
    <text evidence="10">Belongs to the RecC family.</text>
</comment>
<dbReference type="NCBIfam" id="TIGR01450">
    <property type="entry name" value="recC"/>
    <property type="match status" value="1"/>
</dbReference>
<evidence type="ECO:0000259" key="12">
    <source>
        <dbReference type="Pfam" id="PF17946"/>
    </source>
</evidence>
<dbReference type="InterPro" id="IPR006697">
    <property type="entry name" value="RecC"/>
</dbReference>
<keyword evidence="8 10" id="KW-0238">DNA-binding</keyword>
<evidence type="ECO:0000256" key="6">
    <source>
        <dbReference type="ARBA" id="ARBA00022839"/>
    </source>
</evidence>
<dbReference type="SUPFAM" id="SSF52540">
    <property type="entry name" value="P-loop containing nucleoside triphosphate hydrolases"/>
    <property type="match status" value="2"/>
</dbReference>
<dbReference type="Gene3D" id="1.10.10.160">
    <property type="match status" value="1"/>
</dbReference>
<comment type="subunit">
    <text evidence="10">Heterotrimer of RecB, RecC and RecD. All subunits contribute to DNA-binding.</text>
</comment>
<dbReference type="Pfam" id="PF17946">
    <property type="entry name" value="RecC_C"/>
    <property type="match status" value="1"/>
</dbReference>
<keyword evidence="3 10" id="KW-0227">DNA damage</keyword>
<evidence type="ECO:0000256" key="10">
    <source>
        <dbReference type="HAMAP-Rule" id="MF_01486"/>
    </source>
</evidence>
<feature type="domain" description="RecC C-terminal" evidence="12">
    <location>
        <begin position="899"/>
        <end position="1167"/>
    </location>
</feature>
<keyword evidence="2 10" id="KW-0547">Nucleotide-binding</keyword>
<evidence type="ECO:0000313" key="13">
    <source>
        <dbReference type="EMBL" id="BDI04965.1"/>
    </source>
</evidence>
<evidence type="ECO:0000256" key="5">
    <source>
        <dbReference type="ARBA" id="ARBA00022806"/>
    </source>
</evidence>
<protein>
    <recommendedName>
        <fullName evidence="10">RecBCD enzyme subunit RecC</fullName>
    </recommendedName>
    <alternativeName>
        <fullName evidence="10">Exonuclease V subunit RecC</fullName>
        <shortName evidence="10">ExoV subunit RecC</shortName>
    </alternativeName>
    <alternativeName>
        <fullName evidence="10">Helicase/nuclease RecBCD subunit RecC</fullName>
    </alternativeName>
</protein>
<dbReference type="Gene3D" id="3.40.50.300">
    <property type="entry name" value="P-loop containing nucleotide triphosphate hydrolases"/>
    <property type="match status" value="2"/>
</dbReference>
<name>A0ABN6PNT8_9BURK</name>
<feature type="compositionally biased region" description="Low complexity" evidence="11">
    <location>
        <begin position="1285"/>
        <end position="1298"/>
    </location>
</feature>
<keyword evidence="7 10" id="KW-0067">ATP-binding</keyword>
<feature type="region of interest" description="Disordered" evidence="11">
    <location>
        <begin position="1215"/>
        <end position="1245"/>
    </location>
</feature>
<keyword evidence="6 10" id="KW-0269">Exonuclease</keyword>
<dbReference type="PANTHER" id="PTHR30591">
    <property type="entry name" value="RECBCD ENZYME SUBUNIT RECC"/>
    <property type="match status" value="1"/>
</dbReference>
<accession>A0ABN6PNT8</accession>
<dbReference type="InterPro" id="IPR011335">
    <property type="entry name" value="Restrct_endonuc-II-like"/>
</dbReference>
<evidence type="ECO:0000256" key="4">
    <source>
        <dbReference type="ARBA" id="ARBA00022801"/>
    </source>
</evidence>
<comment type="function">
    <text evidence="10">A helicase/nuclease that prepares dsDNA breaks (DSB) for recombinational DNA repair. Binds to DSBs and unwinds DNA via a highly rapid and processive ATP-dependent bidirectional helicase activity. Unwinds dsDNA until it encounters a Chi (crossover hotspot instigator) sequence from the 3' direction. Cuts ssDNA a few nucleotides 3' to the Chi site. The properties and activities of the enzyme are changed at Chi. The Chi-altered holoenzyme produces a long 3'-ssDNA overhang and facilitates RecA-binding to the ssDNA for homologous DNA recombination and repair. Holoenzyme degrades any linearized DNA that is unable to undergo homologous recombination. In the holoenzyme this subunit recognizes the wild-type Chi sequence, and when added to isolated RecB increases its ATP-dependent helicase processivity.</text>
</comment>
<evidence type="ECO:0000256" key="9">
    <source>
        <dbReference type="ARBA" id="ARBA00023204"/>
    </source>
</evidence>
<dbReference type="HAMAP" id="MF_01486">
    <property type="entry name" value="RecC"/>
    <property type="match status" value="1"/>
</dbReference>
<gene>
    <name evidence="10 13" type="primary">recC</name>
    <name evidence="13" type="ORF">CATMQ487_19350</name>
</gene>
<sequence>MSSVAATLPESDSAVSSHSAVPLTPGLLVLHGNRLEWLLDTVLAWLQAQPLAPLETETVLVQSNGIAEWLKMSLAARAGVCAATRVELPARFLWRLYRATLGRAGAPARSPLDEAPLAWRLMRLLPALVAEPGYEPLAQFLQPAGADASAHAGPDLSRRWQLAQRLADLYDQYQVYRADWLQAWGAGRDELIGPGGQCSPLPEDQRWQARLWRAVGAELDEAERLGVRSEVHARCVAALHGGERPAAALPRRVVVFGVSHLPAQTLQALAALARHAQVILAVPNPCRYHWADIIEGRELLARPQPLRHPHRGGIDLAQLPLEEAHAQANPLLAAWGRQARDFVRLLDHFDETEAVARQLALPRVDLFDDGPGVTLLQQVQARIRDNAPLDEHAGMAAELPAGDRSIVFHLAHSAMREVEILHDQLLDLLALRTGPADPNAGKRLAPRDIVVMLPDIEPWAPLIHAVFGRHAAGDPRRIPYEIADLRARGRRPLLLALEWLLRLDTQRCTAGELRDLLDVPALARRFGLDEAGRAIAARWLAGAGVRWGLDEAHRASLGLGECGEVNTWAFGLQRMLAGYAVGPADEAAADAGVGAGGGVWQGIEPYDEVGGLDAAVAGSLAALVDALRCWWQTARIDATPADWDTRCRALLGAFFEPADEDERLLLGALAEALGRWREDAEAAGYTDELPLAVLREAWLAGVDEPGLRSRFLAGGVVFCTLMPMRAIPFEVVCLLGMNDGDYPRRSPRADFDLIAQPSQRRPGDRARRDDDRLLMLEALLSARRQLYVSWAGRSARDNTAQPPSVLVAQLRDYLAAGWGAARLAALTTEHPLQPFSRRYFEAGTDVEGEAEGEARAAAPRLFTYASEWRVAHAAAGAEAGGSAPLAPAAALDLPAMLPLTLRRLGDWLRQPVAAHLRDRLGVVFAPLEEALADDEPMALSGLDETILLKALLAARPDAAGGPGEVDSPAALRRGLAAQVQRLARRGELPLGAPGQRWQARFLDMSEPMLQAWQTLQAEHPLPARHRELRFAVQIDGVPTPIVLEDWLDELRLPAGAGAGTGAGADDAPVWLAIDARRLTRTPSQRQPDQVVALPGQLLAPWLRLAAAAACGVPLRGVLVGRDAILRLEPPDPEAARQALAALLEAWYAGLQQPLPVARRSALAWLARLATGSLEDANQAARRAYEDRSGRMPPEVDEPALARCWPDWEALSAAAVPGRGSDVQDDAAGLDDQGDQGDPDDPGSLEAAAFGHWAACLYGPLCDWVEQGVTAEKLPGARPGPDEGDAAGPDGASEAADES</sequence>
<dbReference type="Pfam" id="PF04257">
    <property type="entry name" value="Exonuc_V_gamma"/>
    <property type="match status" value="1"/>
</dbReference>
<evidence type="ECO:0000256" key="3">
    <source>
        <dbReference type="ARBA" id="ARBA00022763"/>
    </source>
</evidence>
<proteinExistence type="inferred from homology"/>
<evidence type="ECO:0000256" key="11">
    <source>
        <dbReference type="SAM" id="MobiDB-lite"/>
    </source>
</evidence>
<dbReference type="InterPro" id="IPR027417">
    <property type="entry name" value="P-loop_NTPase"/>
</dbReference>
<feature type="region of interest" description="Disordered" evidence="11">
    <location>
        <begin position="1272"/>
        <end position="1298"/>
    </location>
</feature>
<comment type="miscellaneous">
    <text evidence="10">In the RecBCD complex, RecB has a slow 3'-5' helicase, an exonuclease activity and loads RecA onto ssDNA, RecD has a fast 5'-3' helicase activity, while RecC stimulates the ATPase and processivity of the RecB helicase and contributes to recognition of the Chi site.</text>
</comment>
<dbReference type="SUPFAM" id="SSF52980">
    <property type="entry name" value="Restriction endonuclease-like"/>
    <property type="match status" value="1"/>
</dbReference>
<evidence type="ECO:0000256" key="8">
    <source>
        <dbReference type="ARBA" id="ARBA00023125"/>
    </source>
</evidence>
<evidence type="ECO:0000313" key="14">
    <source>
        <dbReference type="Proteomes" id="UP001057498"/>
    </source>
</evidence>
<keyword evidence="14" id="KW-1185">Reference proteome</keyword>
<keyword evidence="5 10" id="KW-0347">Helicase</keyword>
<dbReference type="Proteomes" id="UP001057498">
    <property type="component" value="Chromosome"/>
</dbReference>
<dbReference type="EMBL" id="AP025730">
    <property type="protein sequence ID" value="BDI04965.1"/>
    <property type="molecule type" value="Genomic_DNA"/>
</dbReference>
<reference evidence="13" key="1">
    <citation type="submission" date="2022-04" db="EMBL/GenBank/DDBJ databases">
        <title>Whole genome sequence of Sphaerotilus sp. FB-5.</title>
        <authorList>
            <person name="Takeda M."/>
            <person name="Narihara S."/>
            <person name="Akimoto M."/>
            <person name="Akimoto R."/>
            <person name="Nishiyashiki S."/>
            <person name="Murakami T."/>
        </authorList>
    </citation>
    <scope>NUCLEOTIDE SEQUENCE</scope>
    <source>
        <strain evidence="13">FB-5</strain>
    </source>
</reference>
<evidence type="ECO:0000256" key="1">
    <source>
        <dbReference type="ARBA" id="ARBA00022722"/>
    </source>
</evidence>
<organism evidence="13 14">
    <name type="scientific">Sphaerotilus microaerophilus</name>
    <dbReference type="NCBI Taxonomy" id="2914710"/>
    <lineage>
        <taxon>Bacteria</taxon>
        <taxon>Pseudomonadati</taxon>
        <taxon>Pseudomonadota</taxon>
        <taxon>Betaproteobacteria</taxon>
        <taxon>Burkholderiales</taxon>
        <taxon>Sphaerotilaceae</taxon>
        <taxon>Sphaerotilus</taxon>
    </lineage>
</organism>
<feature type="compositionally biased region" description="Acidic residues" evidence="11">
    <location>
        <begin position="1222"/>
        <end position="1242"/>
    </location>
</feature>
<dbReference type="InterPro" id="IPR041500">
    <property type="entry name" value="RecC_C"/>
</dbReference>
<keyword evidence="9 10" id="KW-0234">DNA repair</keyword>
<keyword evidence="1 10" id="KW-0540">Nuclease</keyword>
<dbReference type="Gene3D" id="3.40.50.10930">
    <property type="match status" value="1"/>
</dbReference>
<dbReference type="PANTHER" id="PTHR30591:SF1">
    <property type="entry name" value="RECBCD ENZYME SUBUNIT RECC"/>
    <property type="match status" value="1"/>
</dbReference>
<keyword evidence="4 10" id="KW-0378">Hydrolase</keyword>